<organism evidence="2 3">
    <name type="scientific">Streptomyces hokutonensis</name>
    <dbReference type="NCBI Taxonomy" id="1306990"/>
    <lineage>
        <taxon>Bacteria</taxon>
        <taxon>Bacillati</taxon>
        <taxon>Actinomycetota</taxon>
        <taxon>Actinomycetes</taxon>
        <taxon>Kitasatosporales</taxon>
        <taxon>Streptomycetaceae</taxon>
        <taxon>Streptomyces</taxon>
    </lineage>
</organism>
<dbReference type="EMBL" id="JBIAHM010000024">
    <property type="protein sequence ID" value="MFE9606237.1"/>
    <property type="molecule type" value="Genomic_DNA"/>
</dbReference>
<evidence type="ECO:0000313" key="3">
    <source>
        <dbReference type="Proteomes" id="UP001601303"/>
    </source>
</evidence>
<feature type="non-terminal residue" evidence="2">
    <location>
        <position position="1"/>
    </location>
</feature>
<protein>
    <submittedName>
        <fullName evidence="2">Transposase family protein</fullName>
    </submittedName>
</protein>
<name>A0ABW6ML12_9ACTN</name>
<dbReference type="Pfam" id="PF13613">
    <property type="entry name" value="HTH_Tnp_4"/>
    <property type="match status" value="1"/>
</dbReference>
<dbReference type="InterPro" id="IPR011518">
    <property type="entry name" value="Transposase_36"/>
</dbReference>
<keyword evidence="3" id="KW-1185">Reference proteome</keyword>
<dbReference type="InterPro" id="IPR027805">
    <property type="entry name" value="Transposase_HTH_dom"/>
</dbReference>
<evidence type="ECO:0000259" key="1">
    <source>
        <dbReference type="Pfam" id="PF13613"/>
    </source>
</evidence>
<proteinExistence type="predicted"/>
<gene>
    <name evidence="2" type="ORF">ACFYNQ_47845</name>
</gene>
<feature type="domain" description="Transposase Helix-turn-helix" evidence="1">
    <location>
        <begin position="161"/>
        <end position="210"/>
    </location>
</feature>
<dbReference type="Pfam" id="PF07592">
    <property type="entry name" value="DDE_Tnp_ISAZ013"/>
    <property type="match status" value="1"/>
</dbReference>
<reference evidence="2 3" key="1">
    <citation type="submission" date="2024-10" db="EMBL/GenBank/DDBJ databases">
        <title>The Natural Products Discovery Center: Release of the First 8490 Sequenced Strains for Exploring Actinobacteria Biosynthetic Diversity.</title>
        <authorList>
            <person name="Kalkreuter E."/>
            <person name="Kautsar S.A."/>
            <person name="Yang D."/>
            <person name="Bader C.D."/>
            <person name="Teijaro C.N."/>
            <person name="Fluegel L."/>
            <person name="Davis C.M."/>
            <person name="Simpson J.R."/>
            <person name="Lauterbach L."/>
            <person name="Steele A.D."/>
            <person name="Gui C."/>
            <person name="Meng S."/>
            <person name="Li G."/>
            <person name="Viehrig K."/>
            <person name="Ye F."/>
            <person name="Su P."/>
            <person name="Kiefer A.F."/>
            <person name="Nichols A."/>
            <person name="Cepeda A.J."/>
            <person name="Yan W."/>
            <person name="Fan B."/>
            <person name="Jiang Y."/>
            <person name="Adhikari A."/>
            <person name="Zheng C.-J."/>
            <person name="Schuster L."/>
            <person name="Cowan T.M."/>
            <person name="Smanski M.J."/>
            <person name="Chevrette M.G."/>
            <person name="De Carvalho L.P.S."/>
            <person name="Shen B."/>
        </authorList>
    </citation>
    <scope>NUCLEOTIDE SEQUENCE [LARGE SCALE GENOMIC DNA]</scope>
    <source>
        <strain evidence="2 3">NPDC006488</strain>
    </source>
</reference>
<dbReference type="RefSeq" id="WP_388114930.1">
    <property type="nucleotide sequence ID" value="NZ_JBIAHM010000024.1"/>
</dbReference>
<comment type="caution">
    <text evidence="2">The sequence shown here is derived from an EMBL/GenBank/DDBJ whole genome shotgun (WGS) entry which is preliminary data.</text>
</comment>
<sequence length="241" mass="27066">NKIEHRLFSHITMNWRGRPLTSHEVMLQTIASTTSRTGLTVHAELDSGQYPTGVHISDDEIAALPITRHRFHGDWNYTLHHQRPMDAATADSTPDEALADRPTRLTQRSLQDPELTGMTRRQLSELIDSLTPAMEVQRERVLRTRRGHERLVAPGAGAKAKLTSADRVLVTVLHLRKLATMDLLGQLFNTTAMTISRAVKDVRPLLEAHGVHLPASTARFRTQEDIARFLAPDKSKIKPMC</sequence>
<dbReference type="Proteomes" id="UP001601303">
    <property type="component" value="Unassembled WGS sequence"/>
</dbReference>
<evidence type="ECO:0000313" key="2">
    <source>
        <dbReference type="EMBL" id="MFE9606237.1"/>
    </source>
</evidence>
<accession>A0ABW6ML12</accession>